<sequence length="433" mass="46858">MAITGRAVLLAFAGVAAVLIAGGAGPWVLWGMTGLLAALLALDLLLAASARQVRFEREGDTSVRLGESATVGLLVRNGSRRHLRARIRDAWPPSAEAHPASSTVTIPRGGTRRLQTTLTPVRRGDQRAARVTVRSVGPLGLAARQCTHTVPWTVRALPPFHSRRHLPGKISRLRQLEGRNLAMVRGQGSEFDSLREYVPGDDVRSIDWRATARRESVVVRTWRPERDRRILVVLDTSRTSAGRVGDTPRLDHSMDAALLLATLAARAGDRVDMLAFDRQVRARVRSSGRGSAVSAMVQAMAPLEAALVESEPAGLISEIMGRHSRTRQLVVLLTDLNAAAMEEGLLPRLSTLTSRHLVLVAAVSDPRVSEMAQRRGSAPAVYEAAAAERTRSERRRVTAELRRRGVEVVDAGPEAIALALADAYISLKAAGRL</sequence>
<name>A0ABP7FZR0_9ACTN</name>
<feature type="domain" description="DUF58" evidence="1">
    <location>
        <begin position="194"/>
        <end position="371"/>
    </location>
</feature>
<dbReference type="EMBL" id="BAABDD010000015">
    <property type="protein sequence ID" value="GAA3751118.1"/>
    <property type="molecule type" value="Genomic_DNA"/>
</dbReference>
<evidence type="ECO:0000259" key="1">
    <source>
        <dbReference type="Pfam" id="PF01882"/>
    </source>
</evidence>
<dbReference type="InterPro" id="IPR002881">
    <property type="entry name" value="DUF58"/>
</dbReference>
<dbReference type="Pfam" id="PF01882">
    <property type="entry name" value="DUF58"/>
    <property type="match status" value="1"/>
</dbReference>
<reference evidence="3" key="1">
    <citation type="journal article" date="2019" name="Int. J. Syst. Evol. Microbiol.">
        <title>The Global Catalogue of Microorganisms (GCM) 10K type strain sequencing project: providing services to taxonomists for standard genome sequencing and annotation.</title>
        <authorList>
            <consortium name="The Broad Institute Genomics Platform"/>
            <consortium name="The Broad Institute Genome Sequencing Center for Infectious Disease"/>
            <person name="Wu L."/>
            <person name="Ma J."/>
        </authorList>
    </citation>
    <scope>NUCLEOTIDE SEQUENCE [LARGE SCALE GENOMIC DNA]</scope>
    <source>
        <strain evidence="3">JCM 17137</strain>
    </source>
</reference>
<dbReference type="RefSeq" id="WP_344972727.1">
    <property type="nucleotide sequence ID" value="NZ_BAABDD010000015.1"/>
</dbReference>
<dbReference type="PANTHER" id="PTHR33608:SF3">
    <property type="entry name" value="SLR2013 PROTEIN"/>
    <property type="match status" value="1"/>
</dbReference>
<protein>
    <submittedName>
        <fullName evidence="2">DUF58 domain-containing protein</fullName>
    </submittedName>
</protein>
<organism evidence="2 3">
    <name type="scientific">Salinactinospora qingdaonensis</name>
    <dbReference type="NCBI Taxonomy" id="702744"/>
    <lineage>
        <taxon>Bacteria</taxon>
        <taxon>Bacillati</taxon>
        <taxon>Actinomycetota</taxon>
        <taxon>Actinomycetes</taxon>
        <taxon>Streptosporangiales</taxon>
        <taxon>Nocardiopsidaceae</taxon>
        <taxon>Salinactinospora</taxon>
    </lineage>
</organism>
<accession>A0ABP7FZR0</accession>
<gene>
    <name evidence="2" type="ORF">GCM10022402_32780</name>
</gene>
<comment type="caution">
    <text evidence="2">The sequence shown here is derived from an EMBL/GenBank/DDBJ whole genome shotgun (WGS) entry which is preliminary data.</text>
</comment>
<dbReference type="Proteomes" id="UP001500908">
    <property type="component" value="Unassembled WGS sequence"/>
</dbReference>
<evidence type="ECO:0000313" key="2">
    <source>
        <dbReference type="EMBL" id="GAA3751118.1"/>
    </source>
</evidence>
<keyword evidence="3" id="KW-1185">Reference proteome</keyword>
<evidence type="ECO:0000313" key="3">
    <source>
        <dbReference type="Proteomes" id="UP001500908"/>
    </source>
</evidence>
<proteinExistence type="predicted"/>
<dbReference type="PANTHER" id="PTHR33608">
    <property type="entry name" value="BLL2464 PROTEIN"/>
    <property type="match status" value="1"/>
</dbReference>